<dbReference type="Proteomes" id="UP001066327">
    <property type="component" value="Unassembled WGS sequence"/>
</dbReference>
<comment type="caution">
    <text evidence="1">The sequence shown here is derived from an EMBL/GenBank/DDBJ whole genome shotgun (WGS) entry which is preliminary data.</text>
</comment>
<dbReference type="RefSeq" id="WP_269592190.1">
    <property type="nucleotide sequence ID" value="NZ_JAPWIS010000020.1"/>
</dbReference>
<protein>
    <submittedName>
        <fullName evidence="1">Uncharacterized protein</fullName>
    </submittedName>
</protein>
<proteinExistence type="predicted"/>
<sequence>MTLGSLSMALLRVNYRLLRVPLQLAEDVGMAYLDEQAPARLAYEGLLLQCDRAAAYLLDDEYAAARVGELRRHRAAVRLRIARRHQRLDAESAALLDLQRVRFERRQRTNGTGRA</sequence>
<dbReference type="EMBL" id="JAPWIS010000020">
    <property type="protein sequence ID" value="MCZ4588204.1"/>
    <property type="molecule type" value="Genomic_DNA"/>
</dbReference>
<gene>
    <name evidence="1" type="ORF">O4328_31775</name>
</gene>
<keyword evidence="2" id="KW-1185">Reference proteome</keyword>
<organism evidence="1 2">
    <name type="scientific">Rhodococcus opacus</name>
    <name type="common">Nocardia opaca</name>
    <dbReference type="NCBI Taxonomy" id="37919"/>
    <lineage>
        <taxon>Bacteria</taxon>
        <taxon>Bacillati</taxon>
        <taxon>Actinomycetota</taxon>
        <taxon>Actinomycetes</taxon>
        <taxon>Mycobacteriales</taxon>
        <taxon>Nocardiaceae</taxon>
        <taxon>Rhodococcus</taxon>
    </lineage>
</organism>
<reference evidence="1" key="1">
    <citation type="submission" date="2022-12" db="EMBL/GenBank/DDBJ databases">
        <authorList>
            <person name="Krivoruchko A.V."/>
            <person name="Elkin A."/>
        </authorList>
    </citation>
    <scope>NUCLEOTIDE SEQUENCE</scope>
    <source>
        <strain evidence="1">IEGM 249</strain>
    </source>
</reference>
<name>A0ABT4NLF3_RHOOP</name>
<evidence type="ECO:0000313" key="2">
    <source>
        <dbReference type="Proteomes" id="UP001066327"/>
    </source>
</evidence>
<evidence type="ECO:0000313" key="1">
    <source>
        <dbReference type="EMBL" id="MCZ4588204.1"/>
    </source>
</evidence>
<accession>A0ABT4NLF3</accession>